<keyword evidence="2" id="KW-1185">Reference proteome</keyword>
<name>A0A366MFJ2_9EURY</name>
<reference evidence="1 2" key="1">
    <citation type="submission" date="2018-06" db="EMBL/GenBank/DDBJ databases">
        <title>Genomic insight into two independent archaeal endosymbiosis events.</title>
        <authorList>
            <person name="Lind A.E."/>
            <person name="Lewis W.H."/>
            <person name="Spang A."/>
            <person name="Guy L."/>
            <person name="Embley M.T."/>
            <person name="Ettema T.J.G."/>
        </authorList>
    </citation>
    <scope>NUCLEOTIDE SEQUENCE [LARGE SCALE GENOMIC DNA]</scope>
    <source>
        <strain evidence="1">NOE</strain>
    </source>
</reference>
<comment type="caution">
    <text evidence="1">The sequence shown here is derived from an EMBL/GenBank/DDBJ whole genome shotgun (WGS) entry which is preliminary data.</text>
</comment>
<dbReference type="EMBL" id="NIZT01000005">
    <property type="protein sequence ID" value="RBQ24354.1"/>
    <property type="molecule type" value="Genomic_DNA"/>
</dbReference>
<organism evidence="1 2">
    <name type="scientific">Candidatus Methanobinarius endosymbioticus</name>
    <dbReference type="NCBI Taxonomy" id="2006182"/>
    <lineage>
        <taxon>Archaea</taxon>
        <taxon>Methanobacteriati</taxon>
        <taxon>Methanobacteriota</taxon>
        <taxon>Methanomada group</taxon>
        <taxon>Methanobacteria</taxon>
        <taxon>Methanobacteriales</taxon>
        <taxon>Methanobacteriaceae</taxon>
        <taxon>Candidatus Methanobinarius</taxon>
    </lineage>
</organism>
<sequence length="81" mass="9903">MKNIKEMEGTIRKKLELLLAYTLGIKIDSENLNTSTEDMKNTKNYYLLYLERVRRNNKHLYVLEKFNTELLNIYIYIYIYE</sequence>
<evidence type="ECO:0000313" key="2">
    <source>
        <dbReference type="Proteomes" id="UP000253099"/>
    </source>
</evidence>
<proteinExistence type="predicted"/>
<accession>A0A366MFJ2</accession>
<gene>
    <name evidence="1" type="ORF">ALNOE001_02820</name>
</gene>
<protein>
    <submittedName>
        <fullName evidence="1">Uncharacterized protein</fullName>
    </submittedName>
</protein>
<dbReference type="Proteomes" id="UP000253099">
    <property type="component" value="Unassembled WGS sequence"/>
</dbReference>
<evidence type="ECO:0000313" key="1">
    <source>
        <dbReference type="EMBL" id="RBQ24354.1"/>
    </source>
</evidence>
<dbReference type="AlphaFoldDB" id="A0A366MFJ2"/>